<keyword evidence="1" id="KW-1133">Transmembrane helix</keyword>
<dbReference type="InterPro" id="IPR018650">
    <property type="entry name" value="STSV1_Orf64"/>
</dbReference>
<dbReference type="Pfam" id="PF09852">
    <property type="entry name" value="DUF2079"/>
    <property type="match status" value="1"/>
</dbReference>
<gene>
    <name evidence="2" type="ORF">AVDCRST_MAG10-2065</name>
</gene>
<dbReference type="EMBL" id="CADCTB010000128">
    <property type="protein sequence ID" value="CAA9247358.1"/>
    <property type="molecule type" value="Genomic_DNA"/>
</dbReference>
<feature type="transmembrane region" description="Helical" evidence="1">
    <location>
        <begin position="374"/>
        <end position="392"/>
    </location>
</feature>
<evidence type="ECO:0000256" key="1">
    <source>
        <dbReference type="SAM" id="Phobius"/>
    </source>
</evidence>
<sequence>MREVGPGHNVAVVLPSPVRTPEPPQTADQVDFDALVQWAKRRDPVRWALGAIIVVWSLIFIRLGALRHNRFGTFGFDLGIYDQAIWLLSRFEPSYITLRGLDFWGTHGNPILLLFVPFYWLGAGPIFLLVVQVASQAAGAVAVFLLARDRFQSRWPAVAMAGVLLLHPTYQYLVWEFFHPDALALGPLLFAYWAARARRWRWFAVSAALALACKEDVALAIIVMGVLIAVRGDRRIGIVTSVVAAVWFMVVTRVIIPFANGIGPFYDSFFGEFGSSAGEVTKNVLTNPEKAINVATRPTRMDYYRMMLAPVAFLPLLAVPTLLIAAPMIGVNVLSSFPYQQEIRYHYAALVVGAIILATVEAIASFGRTATTRAFLVGLVAATSLAATVAWGPSPISTKYRSGIWALYPDARNPIRERAVAMVPSQASASVHYNFAPHMTHRKQIYEWPAPWEAINWGVRGENLHDPATVRWILVDRGQMSDTDRPLLTRLVADGEFVIRFEEQNIVVAERVRAPSP</sequence>
<keyword evidence="1" id="KW-0472">Membrane</keyword>
<accession>A0A6J4IBA2</accession>
<proteinExistence type="predicted"/>
<evidence type="ECO:0000313" key="2">
    <source>
        <dbReference type="EMBL" id="CAA9247358.1"/>
    </source>
</evidence>
<feature type="transmembrane region" description="Helical" evidence="1">
    <location>
        <begin position="202"/>
        <end position="230"/>
    </location>
</feature>
<organism evidence="2">
    <name type="scientific">uncultured Acidimicrobiales bacterium</name>
    <dbReference type="NCBI Taxonomy" id="310071"/>
    <lineage>
        <taxon>Bacteria</taxon>
        <taxon>Bacillati</taxon>
        <taxon>Actinomycetota</taxon>
        <taxon>Acidimicrobiia</taxon>
        <taxon>Acidimicrobiales</taxon>
        <taxon>environmental samples</taxon>
    </lineage>
</organism>
<reference evidence="2" key="1">
    <citation type="submission" date="2020-02" db="EMBL/GenBank/DDBJ databases">
        <authorList>
            <person name="Meier V. D."/>
        </authorList>
    </citation>
    <scope>NUCLEOTIDE SEQUENCE</scope>
    <source>
        <strain evidence="2">AVDCRST_MAG10</strain>
    </source>
</reference>
<feature type="transmembrane region" description="Helical" evidence="1">
    <location>
        <begin position="307"/>
        <end position="333"/>
    </location>
</feature>
<feature type="transmembrane region" description="Helical" evidence="1">
    <location>
        <begin position="345"/>
        <end position="367"/>
    </location>
</feature>
<name>A0A6J4IBA2_9ACTN</name>
<feature type="transmembrane region" description="Helical" evidence="1">
    <location>
        <begin position="236"/>
        <end position="256"/>
    </location>
</feature>
<protein>
    <recommendedName>
        <fullName evidence="3">DUF2079 domain-containing protein</fullName>
    </recommendedName>
</protein>
<evidence type="ECO:0008006" key="3">
    <source>
        <dbReference type="Google" id="ProtNLM"/>
    </source>
</evidence>
<feature type="transmembrane region" description="Helical" evidence="1">
    <location>
        <begin position="154"/>
        <end position="171"/>
    </location>
</feature>
<feature type="transmembrane region" description="Helical" evidence="1">
    <location>
        <begin position="177"/>
        <end position="195"/>
    </location>
</feature>
<dbReference type="AlphaFoldDB" id="A0A6J4IBA2"/>
<feature type="transmembrane region" description="Helical" evidence="1">
    <location>
        <begin position="47"/>
        <end position="65"/>
    </location>
</feature>
<keyword evidence="1" id="KW-0812">Transmembrane</keyword>